<dbReference type="GO" id="GO:0046872">
    <property type="term" value="F:metal ion binding"/>
    <property type="evidence" value="ECO:0007669"/>
    <property type="project" value="UniProtKB-KW"/>
</dbReference>
<reference evidence="7" key="1">
    <citation type="submission" date="2017-01" db="EMBL/GenBank/DDBJ databases">
        <authorList>
            <person name="Varghese N."/>
            <person name="Submissions S."/>
        </authorList>
    </citation>
    <scope>NUCLEOTIDE SEQUENCE [LARGE SCALE GENOMIC DNA]</scope>
    <source>
        <strain evidence="7">DSM 22306</strain>
    </source>
</reference>
<keyword evidence="7" id="KW-1185">Reference proteome</keyword>
<evidence type="ECO:0000259" key="5">
    <source>
        <dbReference type="Pfam" id="PF00149"/>
    </source>
</evidence>
<sequence length="275" mass="30956">MIIAQLTDLHIKAEGKTAYAGKVDTFAKLERAVSHLNAMVPQPELVLITGDLGDFGLQEEYRQARKALDRLAMPFFLIPGNHDDRDNLRALFADHEYLFQTEGHLSYVIDRFPLRLVGLDTSVPGQSHGLIDTPRSEWLQATLNLATERRTLLFMHHPPVAVGLDHMDVQCLYEADRLASVLQQHPQVELILCGHLHRPVEFIWCNRPVYVGSAHNHAVTLDLSPAAPASFTLEPAMIRLIQLHPQNGMLMSHQSHIDQCDGPYPFFDAQGRLID</sequence>
<dbReference type="InterPro" id="IPR042283">
    <property type="entry name" value="GpdQ_catalytic"/>
</dbReference>
<accession>A0A1N7IXW5</accession>
<dbReference type="STRING" id="619304.SAMN05421760_101286"/>
<organism evidence="6 7">
    <name type="scientific">Neptunomonas antarctica</name>
    <dbReference type="NCBI Taxonomy" id="619304"/>
    <lineage>
        <taxon>Bacteria</taxon>
        <taxon>Pseudomonadati</taxon>
        <taxon>Pseudomonadota</taxon>
        <taxon>Gammaproteobacteria</taxon>
        <taxon>Oceanospirillales</taxon>
        <taxon>Oceanospirillaceae</taxon>
        <taxon>Neptunomonas</taxon>
    </lineage>
</organism>
<dbReference type="Gene3D" id="3.30.750.180">
    <property type="entry name" value="GpdQ, beta-strand dimerisation domain"/>
    <property type="match status" value="1"/>
</dbReference>
<protein>
    <submittedName>
        <fullName evidence="6">3',5'-cyclic AMP phosphodiesterase CpdA</fullName>
    </submittedName>
</protein>
<comment type="similarity">
    <text evidence="4">Belongs to the cyclic nucleotide phosphodiesterase class-III family.</text>
</comment>
<dbReference type="PANTHER" id="PTHR42988:SF2">
    <property type="entry name" value="CYCLIC NUCLEOTIDE PHOSPHODIESTERASE CBUA0032-RELATED"/>
    <property type="match status" value="1"/>
</dbReference>
<dbReference type="InterPro" id="IPR029052">
    <property type="entry name" value="Metallo-depent_PP-like"/>
</dbReference>
<dbReference type="InterPro" id="IPR050884">
    <property type="entry name" value="CNP_phosphodiesterase-III"/>
</dbReference>
<dbReference type="Proteomes" id="UP000185999">
    <property type="component" value="Unassembled WGS sequence"/>
</dbReference>
<keyword evidence="1" id="KW-0479">Metal-binding</keyword>
<gene>
    <name evidence="6" type="ORF">SAMN05421760_101286</name>
</gene>
<dbReference type="Gene3D" id="3.60.21.40">
    <property type="entry name" value="GpdQ, catalytic alpha/beta sandwich domain"/>
    <property type="match status" value="1"/>
</dbReference>
<name>A0A1N7IXW5_9GAMM</name>
<feature type="domain" description="Calcineurin-like phosphoesterase" evidence="5">
    <location>
        <begin position="2"/>
        <end position="199"/>
    </location>
</feature>
<dbReference type="SUPFAM" id="SSF56300">
    <property type="entry name" value="Metallo-dependent phosphatases"/>
    <property type="match status" value="1"/>
</dbReference>
<evidence type="ECO:0000256" key="3">
    <source>
        <dbReference type="ARBA" id="ARBA00023004"/>
    </source>
</evidence>
<dbReference type="OrthoDB" id="9784378at2"/>
<keyword evidence="3" id="KW-0408">Iron</keyword>
<evidence type="ECO:0000256" key="4">
    <source>
        <dbReference type="ARBA" id="ARBA00025742"/>
    </source>
</evidence>
<proteinExistence type="inferred from homology"/>
<dbReference type="PANTHER" id="PTHR42988">
    <property type="entry name" value="PHOSPHOHYDROLASE"/>
    <property type="match status" value="1"/>
</dbReference>
<evidence type="ECO:0000313" key="7">
    <source>
        <dbReference type="Proteomes" id="UP000185999"/>
    </source>
</evidence>
<dbReference type="RefSeq" id="WP_054342502.1">
    <property type="nucleotide sequence ID" value="NZ_FTOE01000001.1"/>
</dbReference>
<dbReference type="CDD" id="cd07402">
    <property type="entry name" value="MPP_GpdQ"/>
    <property type="match status" value="1"/>
</dbReference>
<dbReference type="EMBL" id="FTOE01000001">
    <property type="protein sequence ID" value="SIS41841.1"/>
    <property type="molecule type" value="Genomic_DNA"/>
</dbReference>
<dbReference type="AlphaFoldDB" id="A0A1N7IXW5"/>
<evidence type="ECO:0000256" key="1">
    <source>
        <dbReference type="ARBA" id="ARBA00022723"/>
    </source>
</evidence>
<evidence type="ECO:0000256" key="2">
    <source>
        <dbReference type="ARBA" id="ARBA00022801"/>
    </source>
</evidence>
<dbReference type="InterPro" id="IPR026575">
    <property type="entry name" value="GpdQ/CpdA-like"/>
</dbReference>
<evidence type="ECO:0000313" key="6">
    <source>
        <dbReference type="EMBL" id="SIS41841.1"/>
    </source>
</evidence>
<dbReference type="GO" id="GO:0004112">
    <property type="term" value="F:cyclic-nucleotide phosphodiesterase activity"/>
    <property type="evidence" value="ECO:0007669"/>
    <property type="project" value="InterPro"/>
</dbReference>
<dbReference type="InterPro" id="IPR004843">
    <property type="entry name" value="Calcineurin-like_PHP"/>
</dbReference>
<dbReference type="InterPro" id="IPR042281">
    <property type="entry name" value="GpdQ_beta-strand"/>
</dbReference>
<dbReference type="Pfam" id="PF00149">
    <property type="entry name" value="Metallophos"/>
    <property type="match status" value="1"/>
</dbReference>
<keyword evidence="2" id="KW-0378">Hydrolase</keyword>